<keyword evidence="2" id="KW-0732">Signal</keyword>
<evidence type="ECO:0000313" key="3">
    <source>
        <dbReference type="EMBL" id="GLK50152.1"/>
    </source>
</evidence>
<feature type="transmembrane region" description="Helical" evidence="1">
    <location>
        <begin position="37"/>
        <end position="55"/>
    </location>
</feature>
<feature type="signal peptide" evidence="2">
    <location>
        <begin position="1"/>
        <end position="21"/>
    </location>
</feature>
<accession>A0ABQ5TBF5</accession>
<dbReference type="EMBL" id="BSFD01000011">
    <property type="protein sequence ID" value="GLK50152.1"/>
    <property type="molecule type" value="Genomic_DNA"/>
</dbReference>
<dbReference type="Proteomes" id="UP001143509">
    <property type="component" value="Unassembled WGS sequence"/>
</dbReference>
<reference evidence="3" key="2">
    <citation type="submission" date="2023-01" db="EMBL/GenBank/DDBJ databases">
        <authorList>
            <person name="Sun Q."/>
            <person name="Evtushenko L."/>
        </authorList>
    </citation>
    <scope>NUCLEOTIDE SEQUENCE</scope>
    <source>
        <strain evidence="3">VKM B-1499</strain>
    </source>
</reference>
<evidence type="ECO:0000256" key="1">
    <source>
        <dbReference type="SAM" id="Phobius"/>
    </source>
</evidence>
<evidence type="ECO:0008006" key="5">
    <source>
        <dbReference type="Google" id="ProtNLM"/>
    </source>
</evidence>
<sequence length="140" mass="14359">MARVAGLSALALGLQASPALAQTLGQGASDEVPWVRVAAALLLCLGLAVGAAFAIRRRATGAAPRLDDLNLSAWVRRVTSSATGGAATRLTGVETRRLSPQVSVSVFKCDGRSFMVAASLQGQLVLVALDGDGDGEEEDR</sequence>
<feature type="chain" id="PRO_5047245161" description="Flagellar biosynthesis protein FliO" evidence="2">
    <location>
        <begin position="22"/>
        <end position="140"/>
    </location>
</feature>
<proteinExistence type="predicted"/>
<protein>
    <recommendedName>
        <fullName evidence="5">Flagellar biosynthesis protein FliO</fullName>
    </recommendedName>
</protein>
<keyword evidence="4" id="KW-1185">Reference proteome</keyword>
<keyword evidence="1" id="KW-1133">Transmembrane helix</keyword>
<comment type="caution">
    <text evidence="3">The sequence shown here is derived from an EMBL/GenBank/DDBJ whole genome shotgun (WGS) entry which is preliminary data.</text>
</comment>
<gene>
    <name evidence="3" type="ORF">GCM10017620_31260</name>
</gene>
<keyword evidence="1" id="KW-0472">Membrane</keyword>
<name>A0ABQ5TBF5_9CAUL</name>
<evidence type="ECO:0000256" key="2">
    <source>
        <dbReference type="SAM" id="SignalP"/>
    </source>
</evidence>
<reference evidence="3" key="1">
    <citation type="journal article" date="2014" name="Int. J. Syst. Evol. Microbiol.">
        <title>Complete genome of a new Firmicutes species belonging to the dominant human colonic microbiota ('Ruminococcus bicirculans') reveals two chromosomes and a selective capacity to utilize plant glucans.</title>
        <authorList>
            <consortium name="NISC Comparative Sequencing Program"/>
            <person name="Wegmann U."/>
            <person name="Louis P."/>
            <person name="Goesmann A."/>
            <person name="Henrissat B."/>
            <person name="Duncan S.H."/>
            <person name="Flint H.J."/>
        </authorList>
    </citation>
    <scope>NUCLEOTIDE SEQUENCE</scope>
    <source>
        <strain evidence="3">VKM B-1499</strain>
    </source>
</reference>
<evidence type="ECO:0000313" key="4">
    <source>
        <dbReference type="Proteomes" id="UP001143509"/>
    </source>
</evidence>
<keyword evidence="1" id="KW-0812">Transmembrane</keyword>
<organism evidence="3 4">
    <name type="scientific">Brevundimonas intermedia</name>
    <dbReference type="NCBI Taxonomy" id="74315"/>
    <lineage>
        <taxon>Bacteria</taxon>
        <taxon>Pseudomonadati</taxon>
        <taxon>Pseudomonadota</taxon>
        <taxon>Alphaproteobacteria</taxon>
        <taxon>Caulobacterales</taxon>
        <taxon>Caulobacteraceae</taxon>
        <taxon>Brevundimonas</taxon>
    </lineage>
</organism>
<dbReference type="RefSeq" id="WP_271166305.1">
    <property type="nucleotide sequence ID" value="NZ_BSFD01000011.1"/>
</dbReference>